<reference evidence="2 3" key="1">
    <citation type="submission" date="2016-10" db="EMBL/GenBank/DDBJ databases">
        <authorList>
            <person name="de Groot N.N."/>
        </authorList>
    </citation>
    <scope>NUCLEOTIDE SEQUENCE [LARGE SCALE GENOMIC DNA]</scope>
    <source>
        <strain evidence="2 3">DSM 26880</strain>
    </source>
</reference>
<proteinExistence type="predicted"/>
<dbReference type="Proteomes" id="UP000199286">
    <property type="component" value="Unassembled WGS sequence"/>
</dbReference>
<evidence type="ECO:0000313" key="3">
    <source>
        <dbReference type="Proteomes" id="UP000199286"/>
    </source>
</evidence>
<gene>
    <name evidence="2" type="ORF">SAMN05444340_12037</name>
</gene>
<protein>
    <recommendedName>
        <fullName evidence="1">CsgH-like domain-containing protein</fullName>
    </recommendedName>
</protein>
<feature type="domain" description="CsgH-like" evidence="1">
    <location>
        <begin position="4"/>
        <end position="85"/>
    </location>
</feature>
<keyword evidence="3" id="KW-1185">Reference proteome</keyword>
<dbReference type="OrthoDB" id="7950928at2"/>
<name>A0A1H3N685_9RHOB</name>
<sequence length="96" mass="10324">MNGLKCEIKSRSVGSTVELTGVVWADQSAHGIYRMTVDKSGPSGRSSVAQQGNFDLGSGRPEILGLVRVNTTEGDRYVARLVVQTESGEEVCAFEF</sequence>
<dbReference type="Pfam" id="PF21112">
    <property type="entry name" value="CsgH"/>
    <property type="match status" value="1"/>
</dbReference>
<organism evidence="2 3">
    <name type="scientific">Citreimonas salinaria</name>
    <dbReference type="NCBI Taxonomy" id="321339"/>
    <lineage>
        <taxon>Bacteria</taxon>
        <taxon>Pseudomonadati</taxon>
        <taxon>Pseudomonadota</taxon>
        <taxon>Alphaproteobacteria</taxon>
        <taxon>Rhodobacterales</taxon>
        <taxon>Roseobacteraceae</taxon>
        <taxon>Citreimonas</taxon>
    </lineage>
</organism>
<dbReference type="Gene3D" id="2.60.40.2420">
    <property type="match status" value="1"/>
</dbReference>
<dbReference type="STRING" id="321339.SAMN05444340_12037"/>
<accession>A0A1H3N685</accession>
<dbReference type="AlphaFoldDB" id="A0A1H3N685"/>
<dbReference type="InterPro" id="IPR053722">
    <property type="entry name" value="Curli_assembly_CsgC/AgfC"/>
</dbReference>
<dbReference type="InterPro" id="IPR048632">
    <property type="entry name" value="CsgH-like"/>
</dbReference>
<evidence type="ECO:0000313" key="2">
    <source>
        <dbReference type="EMBL" id="SDY83985.1"/>
    </source>
</evidence>
<evidence type="ECO:0000259" key="1">
    <source>
        <dbReference type="Pfam" id="PF21112"/>
    </source>
</evidence>
<dbReference type="InterPro" id="IPR047726">
    <property type="entry name" value="CsgH_dom"/>
</dbReference>
<dbReference type="EMBL" id="FNPF01000020">
    <property type="protein sequence ID" value="SDY83985.1"/>
    <property type="molecule type" value="Genomic_DNA"/>
</dbReference>
<dbReference type="NCBIfam" id="NF041112">
    <property type="entry name" value="chap_CsgH_alph"/>
    <property type="match status" value="1"/>
</dbReference>
<dbReference type="RefSeq" id="WP_089885619.1">
    <property type="nucleotide sequence ID" value="NZ_FNPF01000020.1"/>
</dbReference>